<dbReference type="EMBL" id="LNOI01000004">
    <property type="protein sequence ID" value="KUY17429.1"/>
    <property type="molecule type" value="Genomic_DNA"/>
</dbReference>
<proteinExistence type="predicted"/>
<dbReference type="NCBIfam" id="NF041770">
    <property type="entry name" value="CFI_box_CTERM"/>
    <property type="match status" value="1"/>
</dbReference>
<dbReference type="InterPro" id="IPR049886">
    <property type="entry name" value="CFI_box_CTERM_dom"/>
</dbReference>
<dbReference type="Proteomes" id="UP000064412">
    <property type="component" value="Unassembled WGS sequence"/>
</dbReference>
<evidence type="ECO:0000313" key="1">
    <source>
        <dbReference type="EMBL" id="KUY17429.1"/>
    </source>
</evidence>
<evidence type="ECO:0000313" key="2">
    <source>
        <dbReference type="Proteomes" id="UP000064412"/>
    </source>
</evidence>
<accession>A0ABD4DJS4</accession>
<comment type="caution">
    <text evidence="1">The sequence shown here is derived from an EMBL/GenBank/DDBJ whole genome shotgun (WGS) entry which is preliminary data.</text>
</comment>
<reference evidence="1 2" key="1">
    <citation type="submission" date="2015-11" db="EMBL/GenBank/DDBJ databases">
        <authorList>
            <person name="Nicholson A.C."/>
            <person name="Humrighouse B.W."/>
            <person name="Graziano J."/>
            <person name="Lasker B."/>
            <person name="Whitney A.M."/>
            <person name="Mcquiston J.R."/>
        </authorList>
    </citation>
    <scope>NUCLEOTIDE SEQUENCE [LARGE SCALE GENOMIC DNA]</scope>
    <source>
        <strain evidence="1 2">G4071</strain>
    </source>
</reference>
<protein>
    <recommendedName>
        <fullName evidence="3">TFIIB-type zinc ribbon-containing protein</fullName>
    </recommendedName>
</protein>
<sequence>MCELCNSTDLIKEDGVFVCKSCGAKYSVEEAKSIMIDGTGEIARTVKIDISSELMNLYEIARRAKDSNNSENALKYYDMILIKDPGSWEANFYIIYFRAMLCKIAEIQKAAISVSNCIVPTFNLIKSNVIVEEQENVIREIYSRTSLIAEMLYNGAKNHYNNIDIQIRQKYTQEYINNVTSCTDIMYTFGDRLTEVFGEIYGITAAEAWKKGVSMHNGYIISLLNKQNNKDIILQYVEKIKKYNASYQAPLINTSAGGCYIATAVYGSYDCSEVWVLRRFRDNTLARTWYGKTFIETYYTTSPTFVKWFGKTKWFSRIWRNFLDKLVNKLRNNGIEDTPYQDH</sequence>
<organism evidence="1 2">
    <name type="scientific">Elizabethkingia miricola</name>
    <name type="common">Chryseobacterium miricola</name>
    <dbReference type="NCBI Taxonomy" id="172045"/>
    <lineage>
        <taxon>Bacteria</taxon>
        <taxon>Pseudomonadati</taxon>
        <taxon>Bacteroidota</taxon>
        <taxon>Flavobacteriia</taxon>
        <taxon>Flavobacteriales</taxon>
        <taxon>Weeksellaceae</taxon>
        <taxon>Elizabethkingia</taxon>
    </lineage>
</organism>
<evidence type="ECO:0008006" key="3">
    <source>
        <dbReference type="Google" id="ProtNLM"/>
    </source>
</evidence>
<dbReference type="AlphaFoldDB" id="A0ABD4DJS4"/>
<gene>
    <name evidence="1" type="ORF">ATB95_13840</name>
</gene>
<name>A0ABD4DJS4_ELIMR</name>